<dbReference type="EMBL" id="BMIN01000005">
    <property type="protein sequence ID" value="GGD08351.1"/>
    <property type="molecule type" value="Genomic_DNA"/>
</dbReference>
<sequence>MSGYFNFEAIDNSLSKKKTEKGISSHDIGEVKFSFPFTSHTTKVFSEGINEVIGELVRLTNNLDDPEITYDGDYTYSDYPLINNVIENVKFPGDQHQEKLSKFLEEYLFKGSQELKPLHLYLFNYIEVNKDKNEKIKYARFIYDFLFYPNPEISSIFSSKDTDNLLTELIISSLKDLETRKKSKQIDGTKYSNTLPLLSELFVEDFMYLSKHKDYFINHFFNMIHFYIFQYLLQFLKKAQKFGEEQDLYYMEPFHFTFDWETGVGGYRDAVEDYKFIKNNANNLFVHVHCMSHISHNEAFYNAGHELKNYTRVINELSHLSTEERLMEKEKLYNWVKKYSELIQEDLPESFNENMEFTEMFKVLFNQLQKGMSMGVRKKYGSNIDSIGKERFLKARGKHGFILSLKQEDFLMLSAVAVKDKKIPLKEFFNQLEVRGVAFDQYSKKEAVKLLDQQNYIEKKSDSGDAQYVKPIL</sequence>
<dbReference type="RefSeq" id="WP_188652389.1">
    <property type="nucleotide sequence ID" value="NZ_BMIN01000005.1"/>
</dbReference>
<evidence type="ECO:0000313" key="1">
    <source>
        <dbReference type="EMBL" id="GGD08351.1"/>
    </source>
</evidence>
<name>A0ABQ1PZJ5_9BACI</name>
<protein>
    <recommendedName>
        <fullName evidence="3">DNA phosphorothioation-dependent restriction protein DptG</fullName>
    </recommendedName>
</protein>
<accession>A0ABQ1PZJ5</accession>
<reference evidence="2" key="1">
    <citation type="journal article" date="2019" name="Int. J. Syst. Evol. Microbiol.">
        <title>The Global Catalogue of Microorganisms (GCM) 10K type strain sequencing project: providing services to taxonomists for standard genome sequencing and annotation.</title>
        <authorList>
            <consortium name="The Broad Institute Genomics Platform"/>
            <consortium name="The Broad Institute Genome Sequencing Center for Infectious Disease"/>
            <person name="Wu L."/>
            <person name="Ma J."/>
        </authorList>
    </citation>
    <scope>NUCLEOTIDE SEQUENCE [LARGE SCALE GENOMIC DNA]</scope>
    <source>
        <strain evidence="2">CGMCC 1.15353</strain>
    </source>
</reference>
<dbReference type="Proteomes" id="UP000642571">
    <property type="component" value="Unassembled WGS sequence"/>
</dbReference>
<dbReference type="InterPro" id="IPR017645">
    <property type="entry name" value="Dnd_assoc_1"/>
</dbReference>
<proteinExistence type="predicted"/>
<evidence type="ECO:0008006" key="3">
    <source>
        <dbReference type="Google" id="ProtNLM"/>
    </source>
</evidence>
<organism evidence="1 2">
    <name type="scientific">Pontibacillus salipaludis</name>
    <dbReference type="NCBI Taxonomy" id="1697394"/>
    <lineage>
        <taxon>Bacteria</taxon>
        <taxon>Bacillati</taxon>
        <taxon>Bacillota</taxon>
        <taxon>Bacilli</taxon>
        <taxon>Bacillales</taxon>
        <taxon>Bacillaceae</taxon>
        <taxon>Pontibacillus</taxon>
    </lineage>
</organism>
<dbReference type="NCBIfam" id="TIGR03236">
    <property type="entry name" value="dnd_assoc_1"/>
    <property type="match status" value="1"/>
</dbReference>
<gene>
    <name evidence="1" type="ORF">GCM10011389_14900</name>
</gene>
<evidence type="ECO:0000313" key="2">
    <source>
        <dbReference type="Proteomes" id="UP000642571"/>
    </source>
</evidence>
<keyword evidence="2" id="KW-1185">Reference proteome</keyword>
<comment type="caution">
    <text evidence="1">The sequence shown here is derived from an EMBL/GenBank/DDBJ whole genome shotgun (WGS) entry which is preliminary data.</text>
</comment>